<dbReference type="RefSeq" id="WP_186739759.1">
    <property type="nucleotide sequence ID" value="NZ_CP060394.1"/>
</dbReference>
<feature type="domain" description="Endonuclease GajA/Old nuclease/RecF-like AAA" evidence="1">
    <location>
        <begin position="1"/>
        <end position="46"/>
    </location>
</feature>
<keyword evidence="3" id="KW-1185">Reference proteome</keyword>
<sequence>MKLESVHITNFKSVKDSGTFHIGDVTCLVGRNESGKTAILQALYRLNPIIQNQGNFDVTEDFPRADKEDY</sequence>
<dbReference type="Gene3D" id="3.40.50.300">
    <property type="entry name" value="P-loop containing nucleotide triphosphate hydrolases"/>
    <property type="match status" value="1"/>
</dbReference>
<dbReference type="InterPro" id="IPR027417">
    <property type="entry name" value="P-loop_NTPase"/>
</dbReference>
<accession>A0A7G8BC57</accession>
<dbReference type="KEGG" id="adin:H7849_13070"/>
<protein>
    <submittedName>
        <fullName evidence="2">AAA family ATPase</fullName>
    </submittedName>
</protein>
<dbReference type="InterPro" id="IPR041685">
    <property type="entry name" value="AAA_GajA/Old/RecF-like"/>
</dbReference>
<proteinExistence type="predicted"/>
<organism evidence="2 3">
    <name type="scientific">Alloacidobacterium dinghuense</name>
    <dbReference type="NCBI Taxonomy" id="2763107"/>
    <lineage>
        <taxon>Bacteria</taxon>
        <taxon>Pseudomonadati</taxon>
        <taxon>Acidobacteriota</taxon>
        <taxon>Terriglobia</taxon>
        <taxon>Terriglobales</taxon>
        <taxon>Acidobacteriaceae</taxon>
        <taxon>Alloacidobacterium</taxon>
    </lineage>
</organism>
<dbReference type="EMBL" id="CP060394">
    <property type="protein sequence ID" value="QNI30127.1"/>
    <property type="molecule type" value="Genomic_DNA"/>
</dbReference>
<dbReference type="AlphaFoldDB" id="A0A7G8BC57"/>
<dbReference type="SUPFAM" id="SSF52540">
    <property type="entry name" value="P-loop containing nucleoside triphosphate hydrolases"/>
    <property type="match status" value="1"/>
</dbReference>
<reference evidence="2 3" key="1">
    <citation type="submission" date="2020-08" db="EMBL/GenBank/DDBJ databases">
        <title>Edaphobacter telluris sp. nov. and Acidobacterium dinghuensis sp. nov., two acidobacteria isolated from forest soil.</title>
        <authorList>
            <person name="Fu J."/>
            <person name="Qiu L."/>
        </authorList>
    </citation>
    <scope>NUCLEOTIDE SEQUENCE [LARGE SCALE GENOMIC DNA]</scope>
    <source>
        <strain evidence="2">4Y35</strain>
    </source>
</reference>
<evidence type="ECO:0000313" key="2">
    <source>
        <dbReference type="EMBL" id="QNI30127.1"/>
    </source>
</evidence>
<evidence type="ECO:0000313" key="3">
    <source>
        <dbReference type="Proteomes" id="UP000515312"/>
    </source>
</evidence>
<dbReference type="Pfam" id="PF13175">
    <property type="entry name" value="AAA_15"/>
    <property type="match status" value="1"/>
</dbReference>
<dbReference type="Proteomes" id="UP000515312">
    <property type="component" value="Chromosome"/>
</dbReference>
<gene>
    <name evidence="2" type="ORF">H7849_13070</name>
</gene>
<evidence type="ECO:0000259" key="1">
    <source>
        <dbReference type="Pfam" id="PF13175"/>
    </source>
</evidence>
<name>A0A7G8BC57_9BACT</name>